<evidence type="ECO:0000256" key="9">
    <source>
        <dbReference type="ARBA" id="ARBA00022840"/>
    </source>
</evidence>
<keyword evidence="11 15" id="KW-0413">Isomerase</keyword>
<dbReference type="Gene3D" id="3.40.50.300">
    <property type="entry name" value="P-loop containing nucleotide triphosphate hydrolases"/>
    <property type="match status" value="1"/>
</dbReference>
<evidence type="ECO:0000256" key="16">
    <source>
        <dbReference type="PIRNR" id="PIRNR003383"/>
    </source>
</evidence>
<dbReference type="InterPro" id="IPR046832">
    <property type="entry name" value="PPV_E1_DBD"/>
</dbReference>
<keyword evidence="6 15" id="KW-0547">Nucleotide-binding</keyword>
<reference evidence="18 19" key="1">
    <citation type="journal article" date="2011" name="J. Infect. Dis.">
        <title>The oral cavity contains abundant known and novel human papillomaviruses from the Betapapillomavirus and Gammapapillomavirus genera.</title>
        <authorList>
            <person name="Bottalico D."/>
            <person name="Chen Z."/>
            <person name="Dunne A."/>
            <person name="Ostoloza J."/>
            <person name="McKinney S."/>
            <person name="Sun C."/>
            <person name="Schlecht N.F."/>
            <person name="Fatahzadeh M."/>
            <person name="Herrero R."/>
            <person name="Schiffman M."/>
            <person name="Burk R.D."/>
        </authorList>
    </citation>
    <scope>NUCLEOTIDE SEQUENCE [LARGE SCALE GENOMIC DNA]</scope>
    <source>
        <strain evidence="18">NJ2801Cn</strain>
    </source>
</reference>
<dbReference type="PIRSF" id="PIRSF003383">
    <property type="entry name" value="Rep_E1_papillomaV"/>
    <property type="match status" value="1"/>
</dbReference>
<dbReference type="EMBL" id="HM999993">
    <property type="protein sequence ID" value="AEM24637.1"/>
    <property type="molecule type" value="Genomic_DNA"/>
</dbReference>
<organism evidence="18 19">
    <name type="scientific">Human papillomavirus 141</name>
    <dbReference type="NCBI Taxonomy" id="1070414"/>
    <lineage>
        <taxon>Viruses</taxon>
        <taxon>Monodnaviria</taxon>
        <taxon>Shotokuvirae</taxon>
        <taxon>Cossaviricota</taxon>
        <taxon>Papovaviricetes</taxon>
        <taxon>Zurhausenvirales</taxon>
        <taxon>Papillomaviridae</taxon>
        <taxon>Firstpapillomavirinae</taxon>
        <taxon>Gammapapillomavirus</taxon>
        <taxon>Gammapapillomavirus 11</taxon>
    </lineage>
</organism>
<dbReference type="Proteomes" id="UP000146577">
    <property type="component" value="Segment"/>
</dbReference>
<comment type="catalytic activity">
    <reaction evidence="13 15 16">
        <text>ATP + H2O = ADP + phosphate + H(+)</text>
        <dbReference type="Rhea" id="RHEA:13065"/>
        <dbReference type="ChEBI" id="CHEBI:15377"/>
        <dbReference type="ChEBI" id="CHEBI:15378"/>
        <dbReference type="ChEBI" id="CHEBI:30616"/>
        <dbReference type="ChEBI" id="CHEBI:43474"/>
        <dbReference type="ChEBI" id="CHEBI:456216"/>
        <dbReference type="EC" id="5.6.2.4"/>
    </reaction>
</comment>
<dbReference type="Gene3D" id="3.40.1310.10">
    <property type="match status" value="1"/>
</dbReference>
<evidence type="ECO:0000256" key="7">
    <source>
        <dbReference type="ARBA" id="ARBA00022801"/>
    </source>
</evidence>
<comment type="function">
    <text evidence="14 15">ATP-dependent DNA 3'-5' helicase required for initiation of viral DNA replication. It forms a complex with the viral E2 protein. The E1-E2 complex binds to the replication origin which contains binding sites for both proteins. During the initial step, a dimer of E1 interacts with a dimer of protein E2 leading to a complex that binds the viral origin of replication with high specificity. Then, a second dimer of E1 displaces the E2 dimer in an ATP-dependent manner to form the E1 tetramer. Following this, two E1 monomers are added to each half of the site, which results in the formation of two E1 trimers on the viral ori. Subsequently, two hexamers will be created. The double hexamer acts as a bi-directional helicase machinery and unwinds the viral DNA and then recruits the host DNA polymerase to start replication.</text>
</comment>
<dbReference type="InterPro" id="IPR027417">
    <property type="entry name" value="P-loop_NTPase"/>
</dbReference>
<comment type="function">
    <text evidence="16">ATP-dependent DNA helicase required for initiation of viral DNA replication. It forms a complex with the viral E2 protein. The E1-E2 complex binds to the replication origin which contains binding sites for both proteins.</text>
</comment>
<dbReference type="Gene3D" id="1.10.10.510">
    <property type="entry name" value="Zinc finger, large T-antigen D1 domain"/>
    <property type="match status" value="1"/>
</dbReference>
<dbReference type="GO" id="GO:0016887">
    <property type="term" value="F:ATP hydrolysis activity"/>
    <property type="evidence" value="ECO:0007669"/>
    <property type="project" value="RHEA"/>
</dbReference>
<keyword evidence="2 15" id="KW-0244">Early protein</keyword>
<evidence type="ECO:0000256" key="11">
    <source>
        <dbReference type="ARBA" id="ARBA00023235"/>
    </source>
</evidence>
<dbReference type="InterPro" id="IPR014015">
    <property type="entry name" value="Helicase_SF3_DNA-vir"/>
</dbReference>
<accession>I3P6N3</accession>
<protein>
    <recommendedName>
        <fullName evidence="15 16">Replication protein E1</fullName>
        <ecNumber evidence="15 16">5.6.2.4</ecNumber>
    </recommendedName>
    <alternativeName>
        <fullName evidence="15">ATP-dependent helicase E1</fullName>
    </alternativeName>
    <alternativeName>
        <fullName evidence="15">DNA 3'-5' helicase E1</fullName>
    </alternativeName>
</protein>
<evidence type="ECO:0000256" key="6">
    <source>
        <dbReference type="ARBA" id="ARBA00022741"/>
    </source>
</evidence>
<gene>
    <name evidence="15 18" type="primary">E1</name>
</gene>
<dbReference type="Pfam" id="PF00519">
    <property type="entry name" value="PPV_E1_C"/>
    <property type="match status" value="1"/>
</dbReference>
<feature type="binding site" evidence="15">
    <location>
        <begin position="434"/>
        <end position="441"/>
    </location>
    <ligand>
        <name>ATP</name>
        <dbReference type="ChEBI" id="CHEBI:30616"/>
    </ligand>
</feature>
<dbReference type="InterPro" id="IPR014000">
    <property type="entry name" value="PPV_DNA_helicase_E1_N"/>
</dbReference>
<sequence>MADTKGTDNIEMDESAWFIVHEADCVDSLNTLDELFEESTDCSNISNLIDDTVDEIDQGNSLALFNTQITEDCNSAIASLKRKYTKSPPERSVEALSPRLEAISLSPVRNGSSKRRLFQDSGLGDDETSDSIIQVEPVRETNGVQNSTVQTACQEILLCKNRKAKLLSKFQDFYGVSYGELTRQFKSDKSMCDNWVIAVFAASCELIEGSKQLLKKHCSYLQLYQFDFSGLYLVQFKHAKNRDTIMKLYSSILNVEECQIMCDPPKSRSVPAALYFYKLNITEKAFVYGILPDWVAKQTQVNHQMASQPETFELSRMIQWAYDHNMTDEPSIAYYYALLADEDSNAAAFLKSNQQVKYVRDCCQMVKLYLRQEMKNMTMAEWIFKCCEECDGEEDWKVIANLLKYQQVNIIEFLTVLRYFFKRVPKKSCILIHGNPDTGKSYFVYSLISFLKGKVVSFVNKQSNFFLQPLLDCKVGFMDDATFPCWQYIDVHLRNALDGNTTCVDAKHKAPMQYQLPPLFITSNINIKQEDSLKYLHSRIQCFEFPHKLPLDDLGNPIFKLTDQAWKSFFLKLSNQLDLQHDENESRRSQKAFRCHTNAIDDSL</sequence>
<feature type="domain" description="SF3 helicase" evidence="17">
    <location>
        <begin position="408"/>
        <end position="558"/>
    </location>
</feature>
<comment type="PTM">
    <text evidence="15">Phosphorylated.</text>
</comment>
<dbReference type="GO" id="GO:0006260">
    <property type="term" value="P:DNA replication"/>
    <property type="evidence" value="ECO:0007669"/>
    <property type="project" value="UniProtKB-UniRule"/>
</dbReference>
<dbReference type="SUPFAM" id="SSF52540">
    <property type="entry name" value="P-loop containing nucleoside triphosphate hydrolases"/>
    <property type="match status" value="1"/>
</dbReference>
<evidence type="ECO:0000256" key="15">
    <source>
        <dbReference type="HAMAP-Rule" id="MF_04000"/>
    </source>
</evidence>
<dbReference type="PROSITE" id="PS51206">
    <property type="entry name" value="SF3_HELICASE_1"/>
    <property type="match status" value="1"/>
</dbReference>
<keyword evidence="9 15" id="KW-0067">ATP-binding</keyword>
<name>I3P6N3_9PAPI</name>
<dbReference type="Pfam" id="PF20450">
    <property type="entry name" value="PPV_E1_DBD"/>
    <property type="match status" value="1"/>
</dbReference>
<comment type="subcellular location">
    <subcellularLocation>
        <location evidence="1 15">Host nucleus</location>
    </subcellularLocation>
</comment>
<comment type="caution">
    <text evidence="15">Lacks conserved residue(s) required for the propagation of feature annotation.</text>
</comment>
<evidence type="ECO:0000256" key="4">
    <source>
        <dbReference type="ARBA" id="ARBA00022562"/>
    </source>
</evidence>
<evidence type="ECO:0000259" key="17">
    <source>
        <dbReference type="PROSITE" id="PS51206"/>
    </source>
</evidence>
<proteinExistence type="inferred from homology"/>
<dbReference type="GO" id="GO:0005524">
    <property type="term" value="F:ATP binding"/>
    <property type="evidence" value="ECO:0007669"/>
    <property type="project" value="UniProtKB-UniRule"/>
</dbReference>
<evidence type="ECO:0000256" key="5">
    <source>
        <dbReference type="ARBA" id="ARBA00022705"/>
    </source>
</evidence>
<evidence type="ECO:0000313" key="18">
    <source>
        <dbReference type="EMBL" id="AEM24637.1"/>
    </source>
</evidence>
<dbReference type="GO" id="GO:0003677">
    <property type="term" value="F:DNA binding"/>
    <property type="evidence" value="ECO:0007669"/>
    <property type="project" value="UniProtKB-UniRule"/>
</dbReference>
<keyword evidence="3 15" id="KW-0597">Phosphoprotein</keyword>
<evidence type="ECO:0000256" key="10">
    <source>
        <dbReference type="ARBA" id="ARBA00023125"/>
    </source>
</evidence>
<feature type="short sequence motif" description="Nuclear localization signal" evidence="15">
    <location>
        <begin position="81"/>
        <end position="83"/>
    </location>
</feature>
<keyword evidence="7 15" id="KW-0378">Hydrolase</keyword>
<evidence type="ECO:0000256" key="13">
    <source>
        <dbReference type="ARBA" id="ARBA00048988"/>
    </source>
</evidence>
<evidence type="ECO:0000256" key="1">
    <source>
        <dbReference type="ARBA" id="ARBA00004147"/>
    </source>
</evidence>
<dbReference type="InterPro" id="IPR001177">
    <property type="entry name" value="PPV_DNA_helicase_E1_C"/>
</dbReference>
<dbReference type="Pfam" id="PF00524">
    <property type="entry name" value="PPV_E1_N"/>
    <property type="match status" value="1"/>
</dbReference>
<dbReference type="InterPro" id="IPR046935">
    <property type="entry name" value="PPV_E1_DBD_sf"/>
</dbReference>
<comment type="catalytic activity">
    <reaction evidence="12 15">
        <text>Couples ATP hydrolysis with the unwinding of duplex DNA by translocating in the 3'-5' direction.</text>
        <dbReference type="EC" id="5.6.2.4"/>
    </reaction>
</comment>
<evidence type="ECO:0000256" key="2">
    <source>
        <dbReference type="ARBA" id="ARBA00022518"/>
    </source>
</evidence>
<evidence type="ECO:0000256" key="8">
    <source>
        <dbReference type="ARBA" id="ARBA00022806"/>
    </source>
</evidence>
<dbReference type="InterPro" id="IPR016393">
    <property type="entry name" value="Rep_E1_papillomaV"/>
</dbReference>
<comment type="subunit">
    <text evidence="15">Can form hexamers. Interacts with E2 protein; this interaction increases E1 DNA binding specificity. Interacts with host DNA polymerase subunit POLA2. Interacts with host single stranded DNA-binding protein RPA1. Interacts with host TOP1; this interaction stimulates the enzymatic activity of TOP1.</text>
</comment>
<keyword evidence="4 15" id="KW-1048">Host nucleus</keyword>
<dbReference type="GO" id="GO:0042025">
    <property type="term" value="C:host cell nucleus"/>
    <property type="evidence" value="ECO:0007669"/>
    <property type="project" value="UniProtKB-SubCell"/>
</dbReference>
<evidence type="ECO:0000256" key="12">
    <source>
        <dbReference type="ARBA" id="ARBA00034617"/>
    </source>
</evidence>
<feature type="modified residue" description="Phosphoserine; by host" evidence="15">
    <location>
        <position position="97"/>
    </location>
</feature>
<dbReference type="HAMAP" id="MF_04000">
    <property type="entry name" value="PPV_E1"/>
    <property type="match status" value="1"/>
</dbReference>
<feature type="modified residue" description="Phosphoserine; by host" evidence="15">
    <location>
        <position position="87"/>
    </location>
</feature>
<keyword evidence="5 15" id="KW-0235">DNA replication</keyword>
<dbReference type="GO" id="GO:0043138">
    <property type="term" value="F:3'-5' DNA helicase activity"/>
    <property type="evidence" value="ECO:0007669"/>
    <property type="project" value="UniProtKB-UniRule"/>
</dbReference>
<dbReference type="InterPro" id="IPR037102">
    <property type="entry name" value="Znf_lg_T-Ag_D1_dom_sf"/>
</dbReference>
<evidence type="ECO:0000256" key="3">
    <source>
        <dbReference type="ARBA" id="ARBA00022553"/>
    </source>
</evidence>
<evidence type="ECO:0000256" key="14">
    <source>
        <dbReference type="ARBA" id="ARBA00093297"/>
    </source>
</evidence>
<feature type="short sequence motif" description="Nuclear export signal" evidence="15">
    <location>
        <begin position="96"/>
        <end position="105"/>
    </location>
</feature>
<keyword evidence="8 15" id="KW-0347">Helicase</keyword>
<dbReference type="EC" id="5.6.2.4" evidence="15 16"/>
<comment type="similarity">
    <text evidence="15 16">Belongs to the papillomaviridae E1 protein family.</text>
</comment>
<evidence type="ECO:0000313" key="19">
    <source>
        <dbReference type="Proteomes" id="UP000146577"/>
    </source>
</evidence>
<dbReference type="SUPFAM" id="SSF55464">
    <property type="entry name" value="Origin of replication-binding domain, RBD-like"/>
    <property type="match status" value="1"/>
</dbReference>
<keyword evidence="10 15" id="KW-0238">DNA-binding</keyword>